<keyword evidence="8 11" id="KW-0472">Membrane</keyword>
<feature type="region of interest" description="Disordered" evidence="10">
    <location>
        <begin position="388"/>
        <end position="431"/>
    </location>
</feature>
<feature type="transmembrane region" description="Helical" evidence="11">
    <location>
        <begin position="613"/>
        <end position="632"/>
    </location>
</feature>
<keyword evidence="4 11" id="KW-0812">Transmembrane</keyword>
<evidence type="ECO:0000256" key="2">
    <source>
        <dbReference type="ARBA" id="ARBA00004536"/>
    </source>
</evidence>
<dbReference type="InterPro" id="IPR002293">
    <property type="entry name" value="AA/rel_permease1"/>
</dbReference>
<dbReference type="Gene3D" id="1.20.1740.10">
    <property type="entry name" value="Amino acid/polyamine transporter I"/>
    <property type="match status" value="2"/>
</dbReference>
<feature type="transmembrane region" description="Helical" evidence="11">
    <location>
        <begin position="756"/>
        <end position="775"/>
    </location>
</feature>
<evidence type="ECO:0000256" key="11">
    <source>
        <dbReference type="SAM" id="Phobius"/>
    </source>
</evidence>
<feature type="transmembrane region" description="Helical" evidence="11">
    <location>
        <begin position="688"/>
        <end position="710"/>
    </location>
</feature>
<dbReference type="GO" id="GO:0015189">
    <property type="term" value="F:L-lysine transmembrane transporter activity"/>
    <property type="evidence" value="ECO:0007669"/>
    <property type="project" value="TreeGrafter"/>
</dbReference>
<comment type="similarity">
    <text evidence="3">Belongs to the CCDC85 family.</text>
</comment>
<keyword evidence="5" id="KW-0965">Cell junction</keyword>
<evidence type="ECO:0000256" key="5">
    <source>
        <dbReference type="ARBA" id="ARBA00022949"/>
    </source>
</evidence>
<dbReference type="PANTHER" id="PTHR43243:SF19">
    <property type="entry name" value="CATIONIC AMINO ACID TRANSPORTER C-TERMINAL DOMAIN-CONTAINING PROTEIN"/>
    <property type="match status" value="1"/>
</dbReference>
<dbReference type="GO" id="GO:0005886">
    <property type="term" value="C:plasma membrane"/>
    <property type="evidence" value="ECO:0007669"/>
    <property type="project" value="TreeGrafter"/>
</dbReference>
<accession>A0A0F8C1X4</accession>
<feature type="region of interest" description="Disordered" evidence="10">
    <location>
        <begin position="167"/>
        <end position="309"/>
    </location>
</feature>
<feature type="transmembrane region" description="Helical" evidence="11">
    <location>
        <begin position="787"/>
        <end position="813"/>
    </location>
</feature>
<gene>
    <name evidence="12" type="ORF">EH28_07186</name>
</gene>
<evidence type="ECO:0000256" key="1">
    <source>
        <dbReference type="ARBA" id="ARBA00004141"/>
    </source>
</evidence>
<feature type="transmembrane region" description="Helical" evidence="11">
    <location>
        <begin position="584"/>
        <end position="601"/>
    </location>
</feature>
<evidence type="ECO:0000256" key="4">
    <source>
        <dbReference type="ARBA" id="ARBA00022692"/>
    </source>
</evidence>
<organism evidence="12">
    <name type="scientific">Larimichthys crocea</name>
    <name type="common">Large yellow croaker</name>
    <name type="synonym">Pseudosciaena crocea</name>
    <dbReference type="NCBI Taxonomy" id="215358"/>
    <lineage>
        <taxon>Eukaryota</taxon>
        <taxon>Metazoa</taxon>
        <taxon>Chordata</taxon>
        <taxon>Craniata</taxon>
        <taxon>Vertebrata</taxon>
        <taxon>Euteleostomi</taxon>
        <taxon>Actinopterygii</taxon>
        <taxon>Neopterygii</taxon>
        <taxon>Teleostei</taxon>
        <taxon>Neoteleostei</taxon>
        <taxon>Acanthomorphata</taxon>
        <taxon>Eupercaria</taxon>
        <taxon>Sciaenidae</taxon>
        <taxon>Larimichthys</taxon>
    </lineage>
</organism>
<reference evidence="12" key="1">
    <citation type="journal article" date="2015" name="PLoS Genet.">
        <title>Genome Sequencing of the Perciform Fish Larimichthys crocea Provides Insights into Molecular and Genetic Mechanisms of Stress Adaptation.</title>
        <authorList>
            <person name="Ao J."/>
            <person name="Mu Y."/>
            <person name="Xiang L.X."/>
            <person name="Fan D."/>
            <person name="Feng M."/>
            <person name="Zhang S."/>
            <person name="Shi Q."/>
            <person name="Zhu L.Y."/>
            <person name="Li T."/>
            <person name="Ding Y."/>
            <person name="Nie L."/>
            <person name="Li Q."/>
            <person name="Dong W.R."/>
            <person name="Jiang L."/>
            <person name="Sun B."/>
            <person name="Zhang X."/>
            <person name="Li M."/>
            <person name="Zhang H.Q."/>
            <person name="Xie S."/>
            <person name="Zhu Y."/>
            <person name="Jiang X."/>
            <person name="Wang X."/>
            <person name="Mu P."/>
            <person name="Chen W."/>
            <person name="Yue Z."/>
            <person name="Wang Z."/>
            <person name="Wang J."/>
            <person name="Shao J.Z."/>
            <person name="Chen X."/>
        </authorList>
    </citation>
    <scope>NUCLEOTIDE SEQUENCE [LARGE SCALE GENOMIC DNA]</scope>
    <source>
        <strain evidence="12">SSNF</strain>
        <tissue evidence="12">Blood</tissue>
    </source>
</reference>
<feature type="coiled-coil region" evidence="9">
    <location>
        <begin position="61"/>
        <end position="95"/>
    </location>
</feature>
<keyword evidence="7 9" id="KW-0175">Coiled coil</keyword>
<dbReference type="AlphaFoldDB" id="A0A0F8C1X4"/>
<feature type="compositionally biased region" description="Low complexity" evidence="10">
    <location>
        <begin position="234"/>
        <end position="245"/>
    </location>
</feature>
<dbReference type="GO" id="GO:0097638">
    <property type="term" value="P:L-arginine import across plasma membrane"/>
    <property type="evidence" value="ECO:0007669"/>
    <property type="project" value="TreeGrafter"/>
</dbReference>
<evidence type="ECO:0000256" key="8">
    <source>
        <dbReference type="ARBA" id="ARBA00023136"/>
    </source>
</evidence>
<dbReference type="eggNOG" id="KOG3819">
    <property type="taxonomic scope" value="Eukaryota"/>
</dbReference>
<dbReference type="InterPro" id="IPR019359">
    <property type="entry name" value="CCDC85"/>
</dbReference>
<evidence type="ECO:0000256" key="3">
    <source>
        <dbReference type="ARBA" id="ARBA00009052"/>
    </source>
</evidence>
<protein>
    <submittedName>
        <fullName evidence="12">Low affinity cationic amino acid transporter 2</fullName>
    </submittedName>
</protein>
<dbReference type="GO" id="GO:0005912">
    <property type="term" value="C:adherens junction"/>
    <property type="evidence" value="ECO:0007669"/>
    <property type="project" value="UniProtKB-SubCell"/>
</dbReference>
<feature type="transmembrane region" description="Helical" evidence="11">
    <location>
        <begin position="663"/>
        <end position="681"/>
    </location>
</feature>
<dbReference type="GO" id="GO:0000064">
    <property type="term" value="F:L-ornithine transmembrane transporter activity"/>
    <property type="evidence" value="ECO:0007669"/>
    <property type="project" value="TreeGrafter"/>
</dbReference>
<dbReference type="Pfam" id="PF10226">
    <property type="entry name" value="CCDC85"/>
    <property type="match status" value="1"/>
</dbReference>
<feature type="transmembrane region" description="Helical" evidence="11">
    <location>
        <begin position="1040"/>
        <end position="1059"/>
    </location>
</feature>
<evidence type="ECO:0000256" key="10">
    <source>
        <dbReference type="SAM" id="MobiDB-lite"/>
    </source>
</evidence>
<name>A0A0F8C1X4_LARCR</name>
<feature type="compositionally biased region" description="Polar residues" evidence="10">
    <location>
        <begin position="1"/>
        <end position="14"/>
    </location>
</feature>
<feature type="compositionally biased region" description="Gly residues" evidence="10">
    <location>
        <begin position="167"/>
        <end position="181"/>
    </location>
</feature>
<dbReference type="GO" id="GO:0061459">
    <property type="term" value="F:L-arginine transmembrane transporter activity"/>
    <property type="evidence" value="ECO:0007669"/>
    <property type="project" value="TreeGrafter"/>
</dbReference>
<dbReference type="FunFam" id="1.20.1740.10:FF:000050">
    <property type="entry name" value="MGC157082 protein"/>
    <property type="match status" value="1"/>
</dbReference>
<evidence type="ECO:0000313" key="12">
    <source>
        <dbReference type="EMBL" id="KKF09100.1"/>
    </source>
</evidence>
<feature type="compositionally biased region" description="Low complexity" evidence="10">
    <location>
        <begin position="182"/>
        <end position="194"/>
    </location>
</feature>
<feature type="transmembrane region" description="Helical" evidence="11">
    <location>
        <begin position="825"/>
        <end position="844"/>
    </location>
</feature>
<keyword evidence="6 11" id="KW-1133">Transmembrane helix</keyword>
<sequence>MEKGAQQQHPQLSKSAECPAEDISKINDEELLKWGKEELVRRLRRSEAEKRGVIVEHGNLMREVNRRLQQHLNEIRSLKDVNQKLQEDNQELRDLCCFLDDDRQKGKRVSREWQRLGRYSAGLMRKEVAIYLQKLKELEQRQVEVIRENLELKEVCLMLEEERAVAVGGGGGSVGGQGGPGRRSSIDSQSSLSQLGGGVPAPGLLRDVGDGSSTSSAGSTDSPDNPHLKPPPVGSNGSPGPGSRPENVCESTGRRHSSTPEYHTFPQSCRPRGGSLTNLDPRGLRGHSPEKHSKSPTRLPCDSHPKPCSSDLLAQKQLLMSGQASPGCGKGSAKSSPELSQRHRAIHTASLGCGSPEAKQAVMGTPEHLRKGRVIVGSPESIRRHHHYQHGVEHGKGRYSSGSPGRDGSQRRAAGEEMSPHHQSLYNAESTTPRTTLKMLAVTNSSDFISDTSTSYIIYSTPAVDSTTTTTASSTQGAGVIRPASGLLMIHIFANMAAASITDFGLQNGALETYGSADDYKITCTKVLQFIRTLTRKKPLEPEGEESNFCRCLTTLDLGVGSTLGASVYVLAGEVAREVAGPSVSFLVAAVASAFAELCYAEFGARVPETGSAYLYSAFVTGWNLLLSYVIAWTGTFDDLIDNIIAKTLREHTPMDSSSLAPYPDFFAAGLIMPLAGILGYGVKESSVLNTVFTAVNIAILVFIIIAGFIKGDLNNWYITQEAILNATYHMENFTLTQNETTDFGVGGFFPFGFEGTLAGAATCFYAFVGFNCIATTGEEVQNPQKAIPLGIVVSLFICFLAYFGVSAALTLLMPYYLLETHSPLYLWPLNMLAGSLQNMLWLWDSSLHSEQGILGYGVKESSVLNTVFTAVNIAILVFIIIAGFIKGDLNNWYITQEAILNATYHMENFTLTQNETTDFGVGGFFPFGFEGTLAGAATCFYAFVGFNCIATTGEEVQNPQKAIPLGIVVSLFICFLAYFGVSAALTLLMPYYLLETHSPLYLWPLNMLAGSLQNMLWLWDSSLHSEQASFPFSHWASFFSNSLLGVMFPMPRVLFAMARDGLLFKPRRYIVVD</sequence>
<evidence type="ECO:0000256" key="6">
    <source>
        <dbReference type="ARBA" id="ARBA00022989"/>
    </source>
</evidence>
<feature type="coiled-coil region" evidence="9">
    <location>
        <begin position="121"/>
        <end position="155"/>
    </location>
</feature>
<dbReference type="Pfam" id="PF13520">
    <property type="entry name" value="AA_permease_2"/>
    <property type="match status" value="2"/>
</dbReference>
<dbReference type="PANTHER" id="PTHR43243">
    <property type="entry name" value="INNER MEMBRANE TRANSPORTER YGJI-RELATED"/>
    <property type="match status" value="1"/>
</dbReference>
<feature type="transmembrane region" description="Helical" evidence="11">
    <location>
        <begin position="864"/>
        <end position="886"/>
    </location>
</feature>
<evidence type="ECO:0000256" key="9">
    <source>
        <dbReference type="SAM" id="Coils"/>
    </source>
</evidence>
<feature type="compositionally biased region" description="Basic and acidic residues" evidence="10">
    <location>
        <begin position="408"/>
        <end position="420"/>
    </location>
</feature>
<feature type="transmembrane region" description="Helical" evidence="11">
    <location>
        <begin position="963"/>
        <end position="989"/>
    </location>
</feature>
<evidence type="ECO:0000256" key="7">
    <source>
        <dbReference type="ARBA" id="ARBA00023054"/>
    </source>
</evidence>
<dbReference type="EMBL" id="KQ046809">
    <property type="protein sequence ID" value="KKF09100.1"/>
    <property type="molecule type" value="Genomic_DNA"/>
</dbReference>
<comment type="subcellular location">
    <subcellularLocation>
        <location evidence="2">Cell junction</location>
        <location evidence="2">Adherens junction</location>
    </subcellularLocation>
    <subcellularLocation>
        <location evidence="1">Membrane</location>
        <topology evidence="1">Multi-pass membrane protein</topology>
    </subcellularLocation>
</comment>
<feature type="region of interest" description="Disordered" evidence="10">
    <location>
        <begin position="322"/>
        <end position="341"/>
    </location>
</feature>
<feature type="compositionally biased region" description="Polar residues" evidence="10">
    <location>
        <begin position="421"/>
        <end position="431"/>
    </location>
</feature>
<proteinExistence type="inferred from homology"/>
<feature type="compositionally biased region" description="Low complexity" evidence="10">
    <location>
        <begin position="210"/>
        <end position="222"/>
    </location>
</feature>
<feature type="region of interest" description="Disordered" evidence="10">
    <location>
        <begin position="1"/>
        <end position="21"/>
    </location>
</feature>